<gene>
    <name evidence="2" type="ORF">AXF42_Ash017650</name>
</gene>
<keyword evidence="1" id="KW-0732">Signal</keyword>
<reference evidence="2 3" key="1">
    <citation type="journal article" date="2017" name="Nature">
        <title>The Apostasia genome and the evolution of orchids.</title>
        <authorList>
            <person name="Zhang G.Q."/>
            <person name="Liu K.W."/>
            <person name="Li Z."/>
            <person name="Lohaus R."/>
            <person name="Hsiao Y.Y."/>
            <person name="Niu S.C."/>
            <person name="Wang J.Y."/>
            <person name="Lin Y.C."/>
            <person name="Xu Q."/>
            <person name="Chen L.J."/>
            <person name="Yoshida K."/>
            <person name="Fujiwara S."/>
            <person name="Wang Z.W."/>
            <person name="Zhang Y.Q."/>
            <person name="Mitsuda N."/>
            <person name="Wang M."/>
            <person name="Liu G.H."/>
            <person name="Pecoraro L."/>
            <person name="Huang H.X."/>
            <person name="Xiao X.J."/>
            <person name="Lin M."/>
            <person name="Wu X.Y."/>
            <person name="Wu W.L."/>
            <person name="Chen Y.Y."/>
            <person name="Chang S.B."/>
            <person name="Sakamoto S."/>
            <person name="Ohme-Takagi M."/>
            <person name="Yagi M."/>
            <person name="Zeng S.J."/>
            <person name="Shen C.Y."/>
            <person name="Yeh C.M."/>
            <person name="Luo Y.B."/>
            <person name="Tsai W.C."/>
            <person name="Van de Peer Y."/>
            <person name="Liu Z.J."/>
        </authorList>
    </citation>
    <scope>NUCLEOTIDE SEQUENCE [LARGE SCALE GENOMIC DNA]</scope>
    <source>
        <strain evidence="3">cv. Shenzhen</strain>
        <tissue evidence="2">Stem</tissue>
    </source>
</reference>
<sequence>MASASRNLLIILLCTAAMTTTASDQEADGTMNANTVRNQIFAIVAATVYNVGRVGRVGRPADRQNRLEFHGLVQYFTETFVSETNEFIFHIQFFALNRRGLSPPKKVLAYLVMAVSTLLTFEPGFHEPKITGVIYFKEVDVFPPEK</sequence>
<accession>A0A2I0A5E9</accession>
<feature type="chain" id="PRO_5014197303" evidence="1">
    <location>
        <begin position="24"/>
        <end position="146"/>
    </location>
</feature>
<dbReference type="Proteomes" id="UP000236161">
    <property type="component" value="Unassembled WGS sequence"/>
</dbReference>
<organism evidence="2 3">
    <name type="scientific">Apostasia shenzhenica</name>
    <dbReference type="NCBI Taxonomy" id="1088818"/>
    <lineage>
        <taxon>Eukaryota</taxon>
        <taxon>Viridiplantae</taxon>
        <taxon>Streptophyta</taxon>
        <taxon>Embryophyta</taxon>
        <taxon>Tracheophyta</taxon>
        <taxon>Spermatophyta</taxon>
        <taxon>Magnoliopsida</taxon>
        <taxon>Liliopsida</taxon>
        <taxon>Asparagales</taxon>
        <taxon>Orchidaceae</taxon>
        <taxon>Apostasioideae</taxon>
        <taxon>Apostasia</taxon>
    </lineage>
</organism>
<dbReference type="EMBL" id="KZ452018">
    <property type="protein sequence ID" value="PKA50771.1"/>
    <property type="molecule type" value="Genomic_DNA"/>
</dbReference>
<evidence type="ECO:0000256" key="1">
    <source>
        <dbReference type="SAM" id="SignalP"/>
    </source>
</evidence>
<name>A0A2I0A5E9_9ASPA</name>
<evidence type="ECO:0000313" key="2">
    <source>
        <dbReference type="EMBL" id="PKA50771.1"/>
    </source>
</evidence>
<dbReference type="AlphaFoldDB" id="A0A2I0A5E9"/>
<evidence type="ECO:0000313" key="3">
    <source>
        <dbReference type="Proteomes" id="UP000236161"/>
    </source>
</evidence>
<keyword evidence="3" id="KW-1185">Reference proteome</keyword>
<feature type="signal peptide" evidence="1">
    <location>
        <begin position="1"/>
        <end position="23"/>
    </location>
</feature>
<protein>
    <submittedName>
        <fullName evidence="2">Uncharacterized protein</fullName>
    </submittedName>
</protein>
<proteinExistence type="predicted"/>